<feature type="region of interest" description="Disordered" evidence="1">
    <location>
        <begin position="79"/>
        <end position="121"/>
    </location>
</feature>
<evidence type="ECO:0000256" key="1">
    <source>
        <dbReference type="SAM" id="MobiDB-lite"/>
    </source>
</evidence>
<feature type="region of interest" description="Disordered" evidence="1">
    <location>
        <begin position="527"/>
        <end position="547"/>
    </location>
</feature>
<dbReference type="GO" id="GO:0016592">
    <property type="term" value="C:mediator complex"/>
    <property type="evidence" value="ECO:0007669"/>
    <property type="project" value="InterPro"/>
</dbReference>
<protein>
    <submittedName>
        <fullName evidence="2">Uncharacterized protein</fullName>
    </submittedName>
</protein>
<evidence type="ECO:0000313" key="3">
    <source>
        <dbReference type="Proteomes" id="UP001139887"/>
    </source>
</evidence>
<dbReference type="GO" id="GO:0003712">
    <property type="term" value="F:transcription coregulator activity"/>
    <property type="evidence" value="ECO:0007669"/>
    <property type="project" value="InterPro"/>
</dbReference>
<dbReference type="InterPro" id="IPR008626">
    <property type="entry name" value="Mediator_Med15_fun"/>
</dbReference>
<dbReference type="GO" id="GO:0006357">
    <property type="term" value="P:regulation of transcription by RNA polymerase II"/>
    <property type="evidence" value="ECO:0007669"/>
    <property type="project" value="InterPro"/>
</dbReference>
<name>A0A9W8LYW2_9FUNG</name>
<sequence length="695" mass="75142">MAPQQISGALPVATQANLQQLLPKVREIVQRPENSSIPELSMAIHLLQPQINANPAARQGILDAINKLGLELQKRRTQVQAAMRQQQTQQQQQQTPQQQQQQTPQQTPGTLPTAANGMFSQAPQFPNQQQLLQMRLQGQQSQAQLQALQTQPQLAAALATAAQQRQSAASAPTSNLGNEEMQGWIALLRKTTRPFTYNGTQVQLTLPQAHRAMTHFRQHGDKQGEASIMTTINEILNACREEAKKPIPQEVMQLLMQDLTAHSNAPQAVSGGLPAQPSMGVQSPASSMAGAPIAATAAATTSVAKKQPSGKNSPAAKAKKKSQSPRAPAKPRKSSPPKPNITPAVHNAQVPTLASAVTGQPAIAASAQPQAQPMQQQQQQMPPISAEAATRVVAEISSSLDPAMIKRHEHIALEEEEKRIVRGHMVVLEQLAKMSSRLLPVVYMRTRSRDVVVKALSIQMLIAEQLRIVNDGKFIIRPHNVAETPLTNMHPDAVTSDPALENFQKAVKHPLDPGNLKLPAAKKRVMAKSSSVGSNSSAAPAAQTQAQSAGFAPAPLMLPPNMTREEFERLPLETRMAILKDQQSEKIRKNTSGISPVAMMPTQATNPLLAAVMQGSNQGAAVSAESAEMEQQLQALEKDKWNKPLEYMMCVLGRFSKSAEKAGMEPAPILQQAFWPIAQKTMSNNWGAISTDAVL</sequence>
<accession>A0A9W8LYW2</accession>
<feature type="region of interest" description="Disordered" evidence="1">
    <location>
        <begin position="364"/>
        <end position="386"/>
    </location>
</feature>
<proteinExistence type="predicted"/>
<feature type="region of interest" description="Disordered" evidence="1">
    <location>
        <begin position="265"/>
        <end position="286"/>
    </location>
</feature>
<gene>
    <name evidence="2" type="ORF">IWW36_004601</name>
</gene>
<dbReference type="EMBL" id="JANBUW010000679">
    <property type="protein sequence ID" value="KAJ2845893.1"/>
    <property type="molecule type" value="Genomic_DNA"/>
</dbReference>
<comment type="caution">
    <text evidence="2">The sequence shown here is derived from an EMBL/GenBank/DDBJ whole genome shotgun (WGS) entry which is preliminary data.</text>
</comment>
<feature type="region of interest" description="Disordered" evidence="1">
    <location>
        <begin position="302"/>
        <end position="344"/>
    </location>
</feature>
<evidence type="ECO:0000313" key="2">
    <source>
        <dbReference type="EMBL" id="KAJ2845893.1"/>
    </source>
</evidence>
<keyword evidence="3" id="KW-1185">Reference proteome</keyword>
<feature type="compositionally biased region" description="Low complexity" evidence="1">
    <location>
        <begin position="85"/>
        <end position="108"/>
    </location>
</feature>
<dbReference type="Proteomes" id="UP001139887">
    <property type="component" value="Unassembled WGS sequence"/>
</dbReference>
<feature type="compositionally biased region" description="Low complexity" evidence="1">
    <location>
        <begin position="302"/>
        <end position="316"/>
    </location>
</feature>
<reference evidence="2" key="1">
    <citation type="submission" date="2022-07" db="EMBL/GenBank/DDBJ databases">
        <title>Phylogenomic reconstructions and comparative analyses of Kickxellomycotina fungi.</title>
        <authorList>
            <person name="Reynolds N.K."/>
            <person name="Stajich J.E."/>
            <person name="Barry K."/>
            <person name="Grigoriev I.V."/>
            <person name="Crous P."/>
            <person name="Smith M.E."/>
        </authorList>
    </citation>
    <scope>NUCLEOTIDE SEQUENCE</scope>
    <source>
        <strain evidence="2">NRRL 1566</strain>
    </source>
</reference>
<dbReference type="OrthoDB" id="5593134at2759"/>
<dbReference type="Pfam" id="PF05397">
    <property type="entry name" value="Med15_fungi"/>
    <property type="match status" value="1"/>
</dbReference>
<organism evidence="2 3">
    <name type="scientific">Coemansia brasiliensis</name>
    <dbReference type="NCBI Taxonomy" id="2650707"/>
    <lineage>
        <taxon>Eukaryota</taxon>
        <taxon>Fungi</taxon>
        <taxon>Fungi incertae sedis</taxon>
        <taxon>Zoopagomycota</taxon>
        <taxon>Kickxellomycotina</taxon>
        <taxon>Kickxellomycetes</taxon>
        <taxon>Kickxellales</taxon>
        <taxon>Kickxellaceae</taxon>
        <taxon>Coemansia</taxon>
    </lineage>
</organism>
<feature type="compositionally biased region" description="Basic residues" evidence="1">
    <location>
        <begin position="317"/>
        <end position="335"/>
    </location>
</feature>
<dbReference type="AlphaFoldDB" id="A0A9W8LYW2"/>